<gene>
    <name evidence="2" type="ORF">GALMADRAFT_213582</name>
</gene>
<dbReference type="Proteomes" id="UP000027222">
    <property type="component" value="Unassembled WGS sequence"/>
</dbReference>
<dbReference type="OrthoDB" id="3023346at2759"/>
<feature type="compositionally biased region" description="Pro residues" evidence="1">
    <location>
        <begin position="460"/>
        <end position="469"/>
    </location>
</feature>
<feature type="compositionally biased region" description="Polar residues" evidence="1">
    <location>
        <begin position="769"/>
        <end position="780"/>
    </location>
</feature>
<feature type="region of interest" description="Disordered" evidence="1">
    <location>
        <begin position="640"/>
        <end position="659"/>
    </location>
</feature>
<dbReference type="AlphaFoldDB" id="A0A067SNP7"/>
<protein>
    <submittedName>
        <fullName evidence="2">Uncharacterized protein</fullName>
    </submittedName>
</protein>
<feature type="region of interest" description="Disordered" evidence="1">
    <location>
        <begin position="1"/>
        <end position="45"/>
    </location>
</feature>
<feature type="compositionally biased region" description="Basic and acidic residues" evidence="1">
    <location>
        <begin position="10"/>
        <end position="45"/>
    </location>
</feature>
<evidence type="ECO:0000313" key="2">
    <source>
        <dbReference type="EMBL" id="KDR71667.1"/>
    </source>
</evidence>
<sequence length="780" mass="85831">MAGLRSLKSTRPDVRPRLPRAQDEAGHGDSAHDAPKRGRVCVERGSGREGAERTCIGKSHETLILFPAYIKAKYFLGESPSPSSPICGYEPGTNLAPSSYWPALYRHRGSLLSDWRDLGSRLSHGFAMSFWSRYIACPFTPGCQNRIPKVLVCAGRSIPAHKGLLFRSCRPCNGFEWLSPSAAVEDARMRHLQQSSIHNVYSAFSDPSTVNLNKDYALDPIESEDTIVSENELDIETLACLHALYPDDYPRPFGNPVNDGDLALLLSEMPENFDIPIQDDNLFPSESLADLYQPVGGFGFFDNSGVENDNFSDVFPPGFDLDSLLQGPFSPGAVTPAAALSHSTFPDVMPVDVIPSESEQIGSSAALPTGKTVGAVSAALTAQRTRIPTKDPTLPQKINGKGKLECMARGCSKFVLTMKCGSEMCKDHCVSNGGCSSHGGGNLVENTAPNDHTDPWELSRPPPSIPPQPLVSSTANNAPGPPTSSNTYRRVMSASHELDWKKKKQAQSEVVESRILKTDYEHRYNQQVVVNFWGNDGRDPIIFRDQSIPTWPMYNMATSPNLLKHLALDQHTWLDVYNQSIGMWESQSIDRVFKVTTQAAIFIRRAGVTDCLQFEKLSQPHALESLTKPSIPKHDASEAFDLDSAPQDDPDPDTPSPKRVRHLSLSLSLSIPPQKSSLSTFSRRQADIIQLPLGCIWPQGVSAQDISRGFALMDKVRGDQASQFQVVFQGAVYRKATFSRHKHAWIKSTAAEHEVASSPSDLSWADWYKSSSGKPKQSRR</sequence>
<keyword evidence="3" id="KW-1185">Reference proteome</keyword>
<proteinExistence type="predicted"/>
<evidence type="ECO:0000313" key="3">
    <source>
        <dbReference type="Proteomes" id="UP000027222"/>
    </source>
</evidence>
<feature type="region of interest" description="Disordered" evidence="1">
    <location>
        <begin position="757"/>
        <end position="780"/>
    </location>
</feature>
<feature type="region of interest" description="Disordered" evidence="1">
    <location>
        <begin position="445"/>
        <end position="486"/>
    </location>
</feature>
<reference evidence="3" key="1">
    <citation type="journal article" date="2014" name="Proc. Natl. Acad. Sci. U.S.A.">
        <title>Extensive sampling of basidiomycete genomes demonstrates inadequacy of the white-rot/brown-rot paradigm for wood decay fungi.</title>
        <authorList>
            <person name="Riley R."/>
            <person name="Salamov A.A."/>
            <person name="Brown D.W."/>
            <person name="Nagy L.G."/>
            <person name="Floudas D."/>
            <person name="Held B.W."/>
            <person name="Levasseur A."/>
            <person name="Lombard V."/>
            <person name="Morin E."/>
            <person name="Otillar R."/>
            <person name="Lindquist E.A."/>
            <person name="Sun H."/>
            <person name="LaButti K.M."/>
            <person name="Schmutz J."/>
            <person name="Jabbour D."/>
            <person name="Luo H."/>
            <person name="Baker S.E."/>
            <person name="Pisabarro A.G."/>
            <person name="Walton J.D."/>
            <person name="Blanchette R.A."/>
            <person name="Henrissat B."/>
            <person name="Martin F."/>
            <person name="Cullen D."/>
            <person name="Hibbett D.S."/>
            <person name="Grigoriev I.V."/>
        </authorList>
    </citation>
    <scope>NUCLEOTIDE SEQUENCE [LARGE SCALE GENOMIC DNA]</scope>
    <source>
        <strain evidence="3">CBS 339.88</strain>
    </source>
</reference>
<dbReference type="EMBL" id="KL142391">
    <property type="protein sequence ID" value="KDR71667.1"/>
    <property type="molecule type" value="Genomic_DNA"/>
</dbReference>
<feature type="compositionally biased region" description="Acidic residues" evidence="1">
    <location>
        <begin position="640"/>
        <end position="652"/>
    </location>
</feature>
<name>A0A067SNP7_GALM3</name>
<evidence type="ECO:0000256" key="1">
    <source>
        <dbReference type="SAM" id="MobiDB-lite"/>
    </source>
</evidence>
<accession>A0A067SNP7</accession>
<dbReference type="HOGENOM" id="CLU_359039_0_0_1"/>
<organism evidence="2 3">
    <name type="scientific">Galerina marginata (strain CBS 339.88)</name>
    <dbReference type="NCBI Taxonomy" id="685588"/>
    <lineage>
        <taxon>Eukaryota</taxon>
        <taxon>Fungi</taxon>
        <taxon>Dikarya</taxon>
        <taxon>Basidiomycota</taxon>
        <taxon>Agaricomycotina</taxon>
        <taxon>Agaricomycetes</taxon>
        <taxon>Agaricomycetidae</taxon>
        <taxon>Agaricales</taxon>
        <taxon>Agaricineae</taxon>
        <taxon>Strophariaceae</taxon>
        <taxon>Galerina</taxon>
    </lineage>
</organism>